<name>A0A8H7LBE4_9ASCO</name>
<protein>
    <recommendedName>
        <fullName evidence="3">Chromatin target of PRMT1 protein C-terminal domain-containing protein</fullName>
    </recommendedName>
</protein>
<evidence type="ECO:0000313" key="4">
    <source>
        <dbReference type="EMBL" id="KAF8002189.1"/>
    </source>
</evidence>
<accession>A0A8H7LBE4</accession>
<dbReference type="Proteomes" id="UP000649328">
    <property type="component" value="Unassembled WGS sequence"/>
</dbReference>
<keyword evidence="5" id="KW-1185">Reference proteome</keyword>
<proteinExistence type="predicted"/>
<comment type="caution">
    <text evidence="4">The sequence shown here is derived from an EMBL/GenBank/DDBJ whole genome shotgun (WGS) entry which is preliminary data.</text>
</comment>
<dbReference type="GO" id="GO:0003723">
    <property type="term" value="F:RNA binding"/>
    <property type="evidence" value="ECO:0007669"/>
    <property type="project" value="UniProtKB-KW"/>
</dbReference>
<evidence type="ECO:0000259" key="3">
    <source>
        <dbReference type="Pfam" id="PF13865"/>
    </source>
</evidence>
<dbReference type="OrthoDB" id="5382468at2759"/>
<dbReference type="InterPro" id="IPR025715">
    <property type="entry name" value="FoP_C"/>
</dbReference>
<feature type="domain" description="Chromatin target of PRMT1 protein C-terminal" evidence="3">
    <location>
        <begin position="164"/>
        <end position="216"/>
    </location>
</feature>
<evidence type="ECO:0000256" key="1">
    <source>
        <dbReference type="ARBA" id="ARBA00022884"/>
    </source>
</evidence>
<feature type="compositionally biased region" description="Basic residues" evidence="2">
    <location>
        <begin position="19"/>
        <end position="37"/>
    </location>
</feature>
<dbReference type="EMBL" id="JACBPP010000004">
    <property type="protein sequence ID" value="KAF8002189.1"/>
    <property type="molecule type" value="Genomic_DNA"/>
</dbReference>
<dbReference type="AlphaFoldDB" id="A0A8H7LBE4"/>
<dbReference type="Gene3D" id="3.30.70.330">
    <property type="match status" value="1"/>
</dbReference>
<keyword evidence="1" id="KW-0694">RNA-binding</keyword>
<feature type="compositionally biased region" description="Basic and acidic residues" evidence="2">
    <location>
        <begin position="159"/>
        <end position="191"/>
    </location>
</feature>
<dbReference type="Pfam" id="PF13865">
    <property type="entry name" value="FoP_duplication"/>
    <property type="match status" value="1"/>
</dbReference>
<dbReference type="SUPFAM" id="SSF54928">
    <property type="entry name" value="RNA-binding domain, RBD"/>
    <property type="match status" value="1"/>
</dbReference>
<evidence type="ECO:0000256" key="2">
    <source>
        <dbReference type="SAM" id="MobiDB-lite"/>
    </source>
</evidence>
<reference evidence="4" key="1">
    <citation type="submission" date="2020-10" db="EMBL/GenBank/DDBJ databases">
        <title>The Whole-Genome Sequence of Metschnikowia persimmonesis, a Novel Endophytic Yeast Species Isolated from Medicinal Plant Diospyros kaki Thumb.</title>
        <authorList>
            <person name="Rahmat E."/>
            <person name="Kang Y."/>
        </authorList>
    </citation>
    <scope>NUCLEOTIDE SEQUENCE</scope>
    <source>
        <strain evidence="4">KIOM G15050</strain>
    </source>
</reference>
<dbReference type="InterPro" id="IPR012677">
    <property type="entry name" value="Nucleotide-bd_a/b_plait_sf"/>
</dbReference>
<gene>
    <name evidence="4" type="ORF">HF325_003154</name>
</gene>
<organism evidence="4 5">
    <name type="scientific">Metschnikowia pulcherrima</name>
    <dbReference type="NCBI Taxonomy" id="27326"/>
    <lineage>
        <taxon>Eukaryota</taxon>
        <taxon>Fungi</taxon>
        <taxon>Dikarya</taxon>
        <taxon>Ascomycota</taxon>
        <taxon>Saccharomycotina</taxon>
        <taxon>Pichiomycetes</taxon>
        <taxon>Metschnikowiaceae</taxon>
        <taxon>Metschnikowia</taxon>
    </lineage>
</organism>
<dbReference type="InterPro" id="IPR035979">
    <property type="entry name" value="RBD_domain_sf"/>
</dbReference>
<feature type="region of interest" description="Disordered" evidence="2">
    <location>
        <begin position="1"/>
        <end position="58"/>
    </location>
</feature>
<evidence type="ECO:0000313" key="5">
    <source>
        <dbReference type="Proteomes" id="UP000649328"/>
    </source>
</evidence>
<sequence length="236" mass="26238">MSGALEQSLDSIIGENAGPRRREHAGRREHPGRRPRGGRGGAFRRPAGGRPHHDRGIPEQILKSAEGRAMLRLKNIHPDLNGMDLSDLFLNIAPVDFVKFDPRDETIAYVCFQLNFNENNTRAIQKFDGKKAMGNTLIVENATSLADRIAPIATPAYRGSRDSVRGRDSHRARETSRPREAHRVKAKQQRERKPRPVQKSAEDLDNELAAYMSGSTDSHEKAGAFAAQDNGEAMLE</sequence>
<feature type="region of interest" description="Disordered" evidence="2">
    <location>
        <begin position="156"/>
        <end position="236"/>
    </location>
</feature>